<gene>
    <name evidence="3" type="ORF">SAMN05660209_02915</name>
</gene>
<reference evidence="4" key="1">
    <citation type="submission" date="2016-10" db="EMBL/GenBank/DDBJ databases">
        <authorList>
            <person name="Varghese N."/>
            <person name="Submissions S."/>
        </authorList>
    </citation>
    <scope>NUCLEOTIDE SEQUENCE [LARGE SCALE GENOMIC DNA]</scope>
    <source>
        <strain evidence="4">DSM 45422</strain>
    </source>
</reference>
<keyword evidence="2" id="KW-1133">Transmembrane helix</keyword>
<dbReference type="STRING" id="1137993.SAMN05660209_02915"/>
<dbReference type="EMBL" id="FNOT01000007">
    <property type="protein sequence ID" value="SDY46170.1"/>
    <property type="molecule type" value="Genomic_DNA"/>
</dbReference>
<name>A0A1H3K1T4_9ACTN</name>
<keyword evidence="4" id="KW-1185">Reference proteome</keyword>
<accession>A0A1H3K1T4</accession>
<organism evidence="3 4">
    <name type="scientific">Geodermatophilus africanus</name>
    <dbReference type="NCBI Taxonomy" id="1137993"/>
    <lineage>
        <taxon>Bacteria</taxon>
        <taxon>Bacillati</taxon>
        <taxon>Actinomycetota</taxon>
        <taxon>Actinomycetes</taxon>
        <taxon>Geodermatophilales</taxon>
        <taxon>Geodermatophilaceae</taxon>
        <taxon>Geodermatophilus</taxon>
    </lineage>
</organism>
<proteinExistence type="predicted"/>
<keyword evidence="2" id="KW-0472">Membrane</keyword>
<feature type="compositionally biased region" description="Basic and acidic residues" evidence="1">
    <location>
        <begin position="1"/>
        <end position="24"/>
    </location>
</feature>
<protein>
    <submittedName>
        <fullName evidence="3">Uncharacterized protein</fullName>
    </submittedName>
</protein>
<evidence type="ECO:0000313" key="4">
    <source>
        <dbReference type="Proteomes" id="UP000198921"/>
    </source>
</evidence>
<feature type="transmembrane region" description="Helical" evidence="2">
    <location>
        <begin position="32"/>
        <end position="51"/>
    </location>
</feature>
<evidence type="ECO:0000313" key="3">
    <source>
        <dbReference type="EMBL" id="SDY46170.1"/>
    </source>
</evidence>
<dbReference type="RefSeq" id="WP_091157609.1">
    <property type="nucleotide sequence ID" value="NZ_FNOT01000007.1"/>
</dbReference>
<evidence type="ECO:0000256" key="2">
    <source>
        <dbReference type="SAM" id="Phobius"/>
    </source>
</evidence>
<keyword evidence="2" id="KW-0812">Transmembrane</keyword>
<feature type="region of interest" description="Disordered" evidence="1">
    <location>
        <begin position="56"/>
        <end position="80"/>
    </location>
</feature>
<sequence length="80" mass="8168">MPPIDPRPHGDGPGDRSGGDDPTARRRRGRGVVAATFLAGLAIVLAVLLLVPRCSQAVQDSGSPVDRPSAVEEPASTAGE</sequence>
<dbReference type="AlphaFoldDB" id="A0A1H3K1T4"/>
<evidence type="ECO:0000256" key="1">
    <source>
        <dbReference type="SAM" id="MobiDB-lite"/>
    </source>
</evidence>
<dbReference type="Proteomes" id="UP000198921">
    <property type="component" value="Unassembled WGS sequence"/>
</dbReference>
<feature type="region of interest" description="Disordered" evidence="1">
    <location>
        <begin position="1"/>
        <end position="27"/>
    </location>
</feature>